<dbReference type="AlphaFoldDB" id="A0ABD3PMU8"/>
<keyword evidence="6" id="KW-1185">Reference proteome</keyword>
<dbReference type="GO" id="GO:0005634">
    <property type="term" value="C:nucleus"/>
    <property type="evidence" value="ECO:0007669"/>
    <property type="project" value="UniProtKB-SubCell"/>
</dbReference>
<gene>
    <name evidence="5" type="ORF">ACHAWO_000358</name>
</gene>
<comment type="caution">
    <text evidence="5">The sequence shown here is derived from an EMBL/GenBank/DDBJ whole genome shotgun (WGS) entry which is preliminary data.</text>
</comment>
<comment type="subcellular location">
    <subcellularLocation>
        <location evidence="1">Nucleus</location>
    </subcellularLocation>
</comment>
<dbReference type="EMBL" id="JALLPJ020000526">
    <property type="protein sequence ID" value="KAL3789328.1"/>
    <property type="molecule type" value="Genomic_DNA"/>
</dbReference>
<organism evidence="5 6">
    <name type="scientific">Cyclotella atomus</name>
    <dbReference type="NCBI Taxonomy" id="382360"/>
    <lineage>
        <taxon>Eukaryota</taxon>
        <taxon>Sar</taxon>
        <taxon>Stramenopiles</taxon>
        <taxon>Ochrophyta</taxon>
        <taxon>Bacillariophyta</taxon>
        <taxon>Coscinodiscophyceae</taxon>
        <taxon>Thalassiosirophycidae</taxon>
        <taxon>Stephanodiscales</taxon>
        <taxon>Stephanodiscaceae</taxon>
        <taxon>Cyclotella</taxon>
    </lineage>
</organism>
<dbReference type="SUPFAM" id="SSF50978">
    <property type="entry name" value="WD40 repeat-like"/>
    <property type="match status" value="1"/>
</dbReference>
<evidence type="ECO:0000256" key="3">
    <source>
        <dbReference type="ARBA" id="ARBA00023242"/>
    </source>
</evidence>
<dbReference type="PANTHER" id="PTHR13405">
    <property type="entry name" value="NUCLEAR PORE COMPLEX PROTEIN NUP133"/>
    <property type="match status" value="1"/>
</dbReference>
<evidence type="ECO:0000256" key="2">
    <source>
        <dbReference type="ARBA" id="ARBA00022448"/>
    </source>
</evidence>
<evidence type="ECO:0000313" key="5">
    <source>
        <dbReference type="EMBL" id="KAL3789328.1"/>
    </source>
</evidence>
<dbReference type="GO" id="GO:0032991">
    <property type="term" value="C:protein-containing complex"/>
    <property type="evidence" value="ECO:0007669"/>
    <property type="project" value="UniProtKB-ARBA"/>
</dbReference>
<dbReference type="Gene3D" id="1.20.58.1380">
    <property type="match status" value="1"/>
</dbReference>
<dbReference type="Proteomes" id="UP001530400">
    <property type="component" value="Unassembled WGS sequence"/>
</dbReference>
<name>A0ABD3PMU8_9STRA</name>
<feature type="region of interest" description="Disordered" evidence="4">
    <location>
        <begin position="1"/>
        <end position="21"/>
    </location>
</feature>
<dbReference type="PANTHER" id="PTHR13405:SF11">
    <property type="entry name" value="NUCLEAR PORE COMPLEX PROTEIN NUP133"/>
    <property type="match status" value="1"/>
</dbReference>
<dbReference type="InterPro" id="IPR037624">
    <property type="entry name" value="Nup133-like"/>
</dbReference>
<reference evidence="5 6" key="1">
    <citation type="submission" date="2024-10" db="EMBL/GenBank/DDBJ databases">
        <title>Updated reference genomes for cyclostephanoid diatoms.</title>
        <authorList>
            <person name="Roberts W.R."/>
            <person name="Alverson A.J."/>
        </authorList>
    </citation>
    <scope>NUCLEOTIDE SEQUENCE [LARGE SCALE GENOMIC DNA]</scope>
    <source>
        <strain evidence="5 6">AJA010-31</strain>
    </source>
</reference>
<proteinExistence type="predicted"/>
<evidence type="ECO:0000313" key="6">
    <source>
        <dbReference type="Proteomes" id="UP001530400"/>
    </source>
</evidence>
<dbReference type="InterPro" id="IPR036322">
    <property type="entry name" value="WD40_repeat_dom_sf"/>
</dbReference>
<accession>A0ABD3PMU8</accession>
<keyword evidence="2" id="KW-0813">Transport</keyword>
<sequence length="1164" mass="127910">MAPERSLLPPQPPSSSPSHASVIGIVPQSIHTLLASPASLYGCIDQHSSGFSHLVSNNEIHIWEHSVQNQHEELVAPSHGSLKITHPEYNHDEGNDLKVVTLSPKENTHYIYAASPSGVICLWIIDTKNDSLRFSNPEQEGECNACLRLDLDHSSLETITCLSSFAEWIFASTSNGTVYKIHMTARPLSLRAKSVCQQMEGGLMSGLYNVLFTPKKKMRNTTMLGQQEEIVALIACQEGSSTAGGRSPPRSKVAKLSPFCKIVTFTSDLSCMEWKVSLTDDDANEGVVTKKKLFDRKDDGTLNLQVLDDNLDGYTRAELTTDPIFGKNNSIVAVIRISCGDVGKTRVYVLRMGHGGEESLTIMNSIWLDRYAGEAIVNGLECYGLVDGDANDGCVVYVGFGPRREVAGKDSVTISAINFADSRVKDLDLIHNIVPSIVSGCINFDCTSGGCVFLASSALLGGASVRFPNKALSQPTENTMDNVGDENVLAIKSHLISAFRQFANKSGSGNTNHAAIARSVVPPSIDSCSASVLSAAAVKASEEFLLNGGGRNGLLSPSYKSSPVAALREKLRLHTDLVNFLLHAGAYRKISTSARIKLRDHAEMIETTQTCFMTCQQMIEKLDSTATDSVRRDEISKIRHELNRAFDGVADNVTDLPSRWASLQQTCDNDLFFITSVMICNGIGMALQCRQNSASLYDIPTFDVSAEFSTAPWTSSLDVLRVLQTQLEDIDRFESKMVNTSFSAEELTALFREVVEDISSALLGGHRDIVLRSADDVNAWKMYEHAKRLCIPLLRRFVNDNGSDLVALQASLTHEHYEGQHFLKFSCHVLIMCVLTPYLLFIGIVQICHDHRRSWMYRGPFSDKQTDETYDLRLMLQCLPESTRNLENSVDFVTKMNFRSYVLRWYADKGMKSKVLELGKECPNELSQLVRSDRSFSELSWIDGVRSSSFQSARESLLNNSTTDLWEKETSLGIAKLTNTLCMSTGASGGDRSNEINNGLTLVSAQRMLQEEDSDSNSEVMSAEELISLAASKIKSGANPEDILDCVICGLEVAATISADQRNDYLSCATAIWEAAIQADMPKWKLLLQETSRSVAGIPDTVLYQSKNTVFVEVCAKLAQAAEEKLLRVGYLTNPAVRHGIRQSMGLDDGMEQLFVSSAQVACT</sequence>
<evidence type="ECO:0000256" key="1">
    <source>
        <dbReference type="ARBA" id="ARBA00004123"/>
    </source>
</evidence>
<protein>
    <submittedName>
        <fullName evidence="5">Uncharacterized protein</fullName>
    </submittedName>
</protein>
<evidence type="ECO:0000256" key="4">
    <source>
        <dbReference type="SAM" id="MobiDB-lite"/>
    </source>
</evidence>
<keyword evidence="3" id="KW-0539">Nucleus</keyword>